<keyword evidence="5 9" id="KW-0732">Signal</keyword>
<dbReference type="SMART" id="SM00131">
    <property type="entry name" value="KU"/>
    <property type="match status" value="1"/>
</dbReference>
<evidence type="ECO:0000256" key="8">
    <source>
        <dbReference type="ARBA" id="ARBA00023180"/>
    </source>
</evidence>
<evidence type="ECO:0000256" key="7">
    <source>
        <dbReference type="ARBA" id="ARBA00023157"/>
    </source>
</evidence>
<accession>A0ABN7AJS2</accession>
<dbReference type="InterPro" id="IPR042307">
    <property type="entry name" value="Reeler_sf"/>
</dbReference>
<feature type="chain" id="PRO_5047041707" evidence="9">
    <location>
        <begin position="31"/>
        <end position="742"/>
    </location>
</feature>
<keyword evidence="13" id="KW-1185">Reference proteome</keyword>
<gene>
    <name evidence="12" type="ORF">NTJ_03934</name>
</gene>
<dbReference type="NCBIfam" id="NF038123">
    <property type="entry name" value="NF038123_dom"/>
    <property type="match status" value="1"/>
</dbReference>
<evidence type="ECO:0000259" key="10">
    <source>
        <dbReference type="PROSITE" id="PS50279"/>
    </source>
</evidence>
<keyword evidence="6" id="KW-0130">Cell adhesion</keyword>
<dbReference type="PANTHER" id="PTHR11311">
    <property type="entry name" value="SPONDIN"/>
    <property type="match status" value="1"/>
</dbReference>
<evidence type="ECO:0000313" key="12">
    <source>
        <dbReference type="EMBL" id="BES91126.1"/>
    </source>
</evidence>
<comment type="subcellular location">
    <subcellularLocation>
        <location evidence="1">Secreted</location>
        <location evidence="1">Extracellular space</location>
        <location evidence="1">Extracellular matrix</location>
    </subcellularLocation>
</comment>
<keyword evidence="4" id="KW-0479">Metal-binding</keyword>
<dbReference type="Proteomes" id="UP001307889">
    <property type="component" value="Chromosome 2"/>
</dbReference>
<dbReference type="PROSITE" id="PS51020">
    <property type="entry name" value="SPONDIN"/>
    <property type="match status" value="1"/>
</dbReference>
<protein>
    <submittedName>
        <fullName evidence="12">Serine-type endopeptidase inhibitor activity</fullName>
    </submittedName>
</protein>
<dbReference type="PROSITE" id="PS00280">
    <property type="entry name" value="BPTI_KUNITZ_1"/>
    <property type="match status" value="1"/>
</dbReference>
<dbReference type="PROSITE" id="PS50092">
    <property type="entry name" value="TSP1"/>
    <property type="match status" value="4"/>
</dbReference>
<evidence type="ECO:0000256" key="3">
    <source>
        <dbReference type="ARBA" id="ARBA00022530"/>
    </source>
</evidence>
<evidence type="ECO:0000256" key="9">
    <source>
        <dbReference type="SAM" id="SignalP"/>
    </source>
</evidence>
<evidence type="ECO:0000256" key="2">
    <source>
        <dbReference type="ARBA" id="ARBA00022525"/>
    </source>
</evidence>
<dbReference type="PANTHER" id="PTHR11311:SF23">
    <property type="entry name" value="SPONDIN-1"/>
    <property type="match status" value="1"/>
</dbReference>
<proteinExistence type="predicted"/>
<sequence length="742" mass="82898">MSGVSNQRNIVTMNALTVCILFTFLSTCYAGCHLYPSGKPAKDASINLGSSPTHYVPSTTYPVYVNCARPWTDFIVTLDGETGGGGSFQIIGDPHVSFSEDCSNTLVQTVADSHVSTVYFLWNSPSDGCVSISAALKIDGAWEETNTSLCPIKDDVIMGNRHDPEPTRCCACDHAKYKIVFEGIWSSKTHPKDFPVTSQFTHFSDVIGASHSPNFTMWREGEYASYGFQQLAEYGVVRELEMELRNSSRYLRSIVRATGLWWPHVNSNTTAQFTVDPRHHLFSVASMFGPSPDWVVGLSSLNLCETDCTWMEGTTIDLYPYDAGTDDGVSYQSPKVPTTPHERIRRITTMYPEDPRAPFYNLTAEHFPPIARIYITRDKVVSKKCTDLSDKEIIEQVTVTENTEDEGRAGCEVGAYSKWSECSVTCGKGIRMRERHYLNPERAQQIKCDRQLISREMCVAEDKCEGDDDLDEVLKPMAPGECDVTPWSDWSDCTVTCGIGMRFRQRSFVSIDERVNKKCSLISMMEKEKCMMPNCRGGSAIKPPTSCATTEWSDWSTCSATCGEGLLKRVRSFKESNPASVCKDMVHLEESVKCRGLKKCAFNGDLAHKICLLPLKTGPCRADFPMYGYDVSQKKCVEFQYGGCRGNRNNFKTLEDCQQTCESNDKPPEKENTTAQVDGFPRNCVVSKWSQWSQCHPCLNGTRSKTREVVKAAKNGGRSCPALVKTIRCSLPEEFCQSMQLP</sequence>
<dbReference type="Pfam" id="PF00090">
    <property type="entry name" value="TSP_1"/>
    <property type="match status" value="2"/>
</dbReference>
<evidence type="ECO:0000256" key="5">
    <source>
        <dbReference type="ARBA" id="ARBA00022729"/>
    </source>
</evidence>
<dbReference type="InterPro" id="IPR000884">
    <property type="entry name" value="TSP1_rpt"/>
</dbReference>
<name>A0ABN7AJS2_9HEMI</name>
<dbReference type="Gene3D" id="4.10.410.10">
    <property type="entry name" value="Pancreatic trypsin inhibitor Kunitz domain"/>
    <property type="match status" value="1"/>
</dbReference>
<evidence type="ECO:0000256" key="6">
    <source>
        <dbReference type="ARBA" id="ARBA00022889"/>
    </source>
</evidence>
<dbReference type="SUPFAM" id="SSF57362">
    <property type="entry name" value="BPTI-like"/>
    <property type="match status" value="1"/>
</dbReference>
<dbReference type="InterPro" id="IPR036383">
    <property type="entry name" value="TSP1_rpt_sf"/>
</dbReference>
<feature type="domain" description="BPTI/Kunitz inhibitor" evidence="10">
    <location>
        <begin position="611"/>
        <end position="661"/>
    </location>
</feature>
<dbReference type="Pfam" id="PF19028">
    <property type="entry name" value="TSP1_spondin"/>
    <property type="match status" value="2"/>
</dbReference>
<dbReference type="InterPro" id="IPR038678">
    <property type="entry name" value="Spondin_N_sf"/>
</dbReference>
<dbReference type="CDD" id="cd00109">
    <property type="entry name" value="Kunitz-type"/>
    <property type="match status" value="1"/>
</dbReference>
<dbReference type="EMBL" id="AP028910">
    <property type="protein sequence ID" value="BES91126.1"/>
    <property type="molecule type" value="Genomic_DNA"/>
</dbReference>
<dbReference type="InterPro" id="IPR020901">
    <property type="entry name" value="Prtase_inh_Kunz-CS"/>
</dbReference>
<evidence type="ECO:0000313" key="13">
    <source>
        <dbReference type="Proteomes" id="UP001307889"/>
    </source>
</evidence>
<dbReference type="InterPro" id="IPR036880">
    <property type="entry name" value="Kunitz_BPTI_sf"/>
</dbReference>
<dbReference type="InterPro" id="IPR002223">
    <property type="entry name" value="Kunitz_BPTI"/>
</dbReference>
<feature type="domain" description="Spondin" evidence="11">
    <location>
        <begin position="165"/>
        <end position="355"/>
    </location>
</feature>
<evidence type="ECO:0000259" key="11">
    <source>
        <dbReference type="PROSITE" id="PS51020"/>
    </source>
</evidence>
<keyword evidence="7" id="KW-1015">Disulfide bond</keyword>
<dbReference type="Gene3D" id="2.60.40.4060">
    <property type="entry name" value="Reeler domain"/>
    <property type="match status" value="1"/>
</dbReference>
<dbReference type="InterPro" id="IPR009465">
    <property type="entry name" value="Spondin_N"/>
</dbReference>
<dbReference type="SUPFAM" id="SSF82895">
    <property type="entry name" value="TSP-1 type 1 repeat"/>
    <property type="match status" value="4"/>
</dbReference>
<keyword evidence="3" id="KW-0272">Extracellular matrix</keyword>
<keyword evidence="2" id="KW-0964">Secreted</keyword>
<organism evidence="12 13">
    <name type="scientific">Nesidiocoris tenuis</name>
    <dbReference type="NCBI Taxonomy" id="355587"/>
    <lineage>
        <taxon>Eukaryota</taxon>
        <taxon>Metazoa</taxon>
        <taxon>Ecdysozoa</taxon>
        <taxon>Arthropoda</taxon>
        <taxon>Hexapoda</taxon>
        <taxon>Insecta</taxon>
        <taxon>Pterygota</taxon>
        <taxon>Neoptera</taxon>
        <taxon>Paraneoptera</taxon>
        <taxon>Hemiptera</taxon>
        <taxon>Heteroptera</taxon>
        <taxon>Panheteroptera</taxon>
        <taxon>Cimicomorpha</taxon>
        <taxon>Miridae</taxon>
        <taxon>Dicyphina</taxon>
        <taxon>Nesidiocoris</taxon>
    </lineage>
</organism>
<evidence type="ECO:0000256" key="1">
    <source>
        <dbReference type="ARBA" id="ARBA00004498"/>
    </source>
</evidence>
<dbReference type="SMART" id="SM00209">
    <property type="entry name" value="TSP1"/>
    <property type="match status" value="4"/>
</dbReference>
<keyword evidence="8" id="KW-0325">Glycoprotein</keyword>
<dbReference type="InterPro" id="IPR051418">
    <property type="entry name" value="Spondin/Thrombospondin_T1"/>
</dbReference>
<reference evidence="12 13" key="1">
    <citation type="submission" date="2023-09" db="EMBL/GenBank/DDBJ databases">
        <title>Nesidiocoris tenuis whole genome shotgun sequence.</title>
        <authorList>
            <person name="Shibata T."/>
            <person name="Shimoda M."/>
            <person name="Kobayashi T."/>
            <person name="Uehara T."/>
        </authorList>
    </citation>
    <scope>NUCLEOTIDE SEQUENCE [LARGE SCALE GENOMIC DNA]</scope>
    <source>
        <strain evidence="12 13">Japan</strain>
    </source>
</reference>
<dbReference type="Pfam" id="PF06468">
    <property type="entry name" value="Spond_N"/>
    <property type="match status" value="1"/>
</dbReference>
<feature type="signal peptide" evidence="9">
    <location>
        <begin position="1"/>
        <end position="30"/>
    </location>
</feature>
<dbReference type="InterPro" id="IPR044004">
    <property type="entry name" value="TSP1_spondin_dom"/>
</dbReference>
<dbReference type="Gene3D" id="2.20.100.10">
    <property type="entry name" value="Thrombospondin type-1 (TSP1) repeat"/>
    <property type="match status" value="4"/>
</dbReference>
<dbReference type="Gene3D" id="2.60.40.2130">
    <property type="entry name" value="F-spondin domain"/>
    <property type="match status" value="1"/>
</dbReference>
<dbReference type="PROSITE" id="PS50279">
    <property type="entry name" value="BPTI_KUNITZ_2"/>
    <property type="match status" value="1"/>
</dbReference>
<dbReference type="Pfam" id="PF00014">
    <property type="entry name" value="Kunitz_BPTI"/>
    <property type="match status" value="1"/>
</dbReference>
<evidence type="ECO:0000256" key="4">
    <source>
        <dbReference type="ARBA" id="ARBA00022723"/>
    </source>
</evidence>
<dbReference type="PRINTS" id="PR00759">
    <property type="entry name" value="BASICPTASE"/>
</dbReference>